<dbReference type="Proteomes" id="UP000799770">
    <property type="component" value="Unassembled WGS sequence"/>
</dbReference>
<sequence>MQASSKRAARKRKHSRARTEKGSHCAGCDERFRMRHRGLLDRAATTRAASSRLGGVPACAFPLQHADQSRSPGSQSSQRISGEGALRYGFSVGLARCRCQSVHFCKTPSSIILIAAPGDIVGCSSTEAARRQPEKSPCPSSKASTRAGASHCRRAAAGPPQAVARPSRACYSTRFG</sequence>
<feature type="region of interest" description="Disordered" evidence="1">
    <location>
        <begin position="131"/>
        <end position="176"/>
    </location>
</feature>
<keyword evidence="3" id="KW-1185">Reference proteome</keyword>
<accession>A0A6A5YPM8</accession>
<evidence type="ECO:0000313" key="3">
    <source>
        <dbReference type="Proteomes" id="UP000799770"/>
    </source>
</evidence>
<protein>
    <submittedName>
        <fullName evidence="2">Uncharacterized protein</fullName>
    </submittedName>
</protein>
<proteinExistence type="predicted"/>
<reference evidence="2" key="1">
    <citation type="journal article" date="2020" name="Stud. Mycol.">
        <title>101 Dothideomycetes genomes: a test case for predicting lifestyles and emergence of pathogens.</title>
        <authorList>
            <person name="Haridas S."/>
            <person name="Albert R."/>
            <person name="Binder M."/>
            <person name="Bloem J."/>
            <person name="Labutti K."/>
            <person name="Salamov A."/>
            <person name="Andreopoulos B."/>
            <person name="Baker S."/>
            <person name="Barry K."/>
            <person name="Bills G."/>
            <person name="Bluhm B."/>
            <person name="Cannon C."/>
            <person name="Castanera R."/>
            <person name="Culley D."/>
            <person name="Daum C."/>
            <person name="Ezra D."/>
            <person name="Gonzalez J."/>
            <person name="Henrissat B."/>
            <person name="Kuo A."/>
            <person name="Liang C."/>
            <person name="Lipzen A."/>
            <person name="Lutzoni F."/>
            <person name="Magnuson J."/>
            <person name="Mondo S."/>
            <person name="Nolan M."/>
            <person name="Ohm R."/>
            <person name="Pangilinan J."/>
            <person name="Park H.-J."/>
            <person name="Ramirez L."/>
            <person name="Alfaro M."/>
            <person name="Sun H."/>
            <person name="Tritt A."/>
            <person name="Yoshinaga Y."/>
            <person name="Zwiers L.-H."/>
            <person name="Turgeon B."/>
            <person name="Goodwin S."/>
            <person name="Spatafora J."/>
            <person name="Crous P."/>
            <person name="Grigoriev I."/>
        </authorList>
    </citation>
    <scope>NUCLEOTIDE SEQUENCE</scope>
    <source>
        <strain evidence="2">CBS 627.86</strain>
    </source>
</reference>
<name>A0A6A5YPM8_9PLEO</name>
<evidence type="ECO:0000256" key="1">
    <source>
        <dbReference type="SAM" id="MobiDB-lite"/>
    </source>
</evidence>
<dbReference type="AlphaFoldDB" id="A0A6A5YPM8"/>
<feature type="region of interest" description="Disordered" evidence="1">
    <location>
        <begin position="1"/>
        <end position="22"/>
    </location>
</feature>
<evidence type="ECO:0000313" key="2">
    <source>
        <dbReference type="EMBL" id="KAF2109085.1"/>
    </source>
</evidence>
<gene>
    <name evidence="2" type="ORF">BDV96DRAFT_250815</name>
</gene>
<organism evidence="2 3">
    <name type="scientific">Lophiotrema nucula</name>
    <dbReference type="NCBI Taxonomy" id="690887"/>
    <lineage>
        <taxon>Eukaryota</taxon>
        <taxon>Fungi</taxon>
        <taxon>Dikarya</taxon>
        <taxon>Ascomycota</taxon>
        <taxon>Pezizomycotina</taxon>
        <taxon>Dothideomycetes</taxon>
        <taxon>Pleosporomycetidae</taxon>
        <taxon>Pleosporales</taxon>
        <taxon>Lophiotremataceae</taxon>
        <taxon>Lophiotrema</taxon>
    </lineage>
</organism>
<feature type="compositionally biased region" description="Basic residues" evidence="1">
    <location>
        <begin position="7"/>
        <end position="16"/>
    </location>
</feature>
<dbReference type="EMBL" id="ML977344">
    <property type="protein sequence ID" value="KAF2109085.1"/>
    <property type="molecule type" value="Genomic_DNA"/>
</dbReference>